<reference evidence="2" key="1">
    <citation type="journal article" date="2021" name="Nat. Commun.">
        <title>Genetic determinants of endophytism in the Arabidopsis root mycobiome.</title>
        <authorList>
            <person name="Mesny F."/>
            <person name="Miyauchi S."/>
            <person name="Thiergart T."/>
            <person name="Pickel B."/>
            <person name="Atanasova L."/>
            <person name="Karlsson M."/>
            <person name="Huettel B."/>
            <person name="Barry K.W."/>
            <person name="Haridas S."/>
            <person name="Chen C."/>
            <person name="Bauer D."/>
            <person name="Andreopoulos W."/>
            <person name="Pangilinan J."/>
            <person name="LaButti K."/>
            <person name="Riley R."/>
            <person name="Lipzen A."/>
            <person name="Clum A."/>
            <person name="Drula E."/>
            <person name="Henrissat B."/>
            <person name="Kohler A."/>
            <person name="Grigoriev I.V."/>
            <person name="Martin F.M."/>
            <person name="Hacquard S."/>
        </authorList>
    </citation>
    <scope>NUCLEOTIDE SEQUENCE</scope>
    <source>
        <strain evidence="2">MPI-CAGE-AT-0016</strain>
    </source>
</reference>
<organism evidence="2 3">
    <name type="scientific">Plectosphaerella cucumerina</name>
    <dbReference type="NCBI Taxonomy" id="40658"/>
    <lineage>
        <taxon>Eukaryota</taxon>
        <taxon>Fungi</taxon>
        <taxon>Dikarya</taxon>
        <taxon>Ascomycota</taxon>
        <taxon>Pezizomycotina</taxon>
        <taxon>Sordariomycetes</taxon>
        <taxon>Hypocreomycetidae</taxon>
        <taxon>Glomerellales</taxon>
        <taxon>Plectosphaerellaceae</taxon>
        <taxon>Plectosphaerella</taxon>
    </lineage>
</organism>
<feature type="region of interest" description="Disordered" evidence="1">
    <location>
        <begin position="115"/>
        <end position="148"/>
    </location>
</feature>
<comment type="caution">
    <text evidence="2">The sequence shown here is derived from an EMBL/GenBank/DDBJ whole genome shotgun (WGS) entry which is preliminary data.</text>
</comment>
<proteinExistence type="predicted"/>
<evidence type="ECO:0000313" key="2">
    <source>
        <dbReference type="EMBL" id="KAH7377201.1"/>
    </source>
</evidence>
<dbReference type="Proteomes" id="UP000813385">
    <property type="component" value="Unassembled WGS sequence"/>
</dbReference>
<feature type="compositionally biased region" description="Low complexity" evidence="1">
    <location>
        <begin position="135"/>
        <end position="148"/>
    </location>
</feature>
<dbReference type="EMBL" id="JAGPXD010000001">
    <property type="protein sequence ID" value="KAH7377201.1"/>
    <property type="molecule type" value="Genomic_DNA"/>
</dbReference>
<evidence type="ECO:0000313" key="3">
    <source>
        <dbReference type="Proteomes" id="UP000813385"/>
    </source>
</evidence>
<gene>
    <name evidence="2" type="ORF">B0T11DRAFT_29260</name>
</gene>
<keyword evidence="3" id="KW-1185">Reference proteome</keyword>
<dbReference type="AlphaFoldDB" id="A0A8K0TWL2"/>
<accession>A0A8K0TWL2</accession>
<protein>
    <submittedName>
        <fullName evidence="2">Uncharacterized protein</fullName>
    </submittedName>
</protein>
<name>A0A8K0TWL2_9PEZI</name>
<evidence type="ECO:0000256" key="1">
    <source>
        <dbReference type="SAM" id="MobiDB-lite"/>
    </source>
</evidence>
<sequence>MARHSTPQCGLRRGLMRWPCTRPALWLMSAASTRTNVEVPGRQHRHLTVPPDRFIDDAIRHIVYCATRFSWLRREVTRQSQTQVIKAQETFQLPTQRPAPSKASSLLLRRAATKRTMSRTMSSQNPPLPKPWLPTSPRNSTRTTRVPNRPCAYRSMSVRSSVTSAAGEAPGHFLRTSWASKICNHRGREDGLQDVGRQSPP</sequence>